<feature type="transmembrane region" description="Helical" evidence="8">
    <location>
        <begin position="176"/>
        <end position="192"/>
    </location>
</feature>
<evidence type="ECO:0000256" key="3">
    <source>
        <dbReference type="ARBA" id="ARBA00022475"/>
    </source>
</evidence>
<organism evidence="9 10">
    <name type="scientific">[Candida] arabinofermentans NRRL YB-2248</name>
    <dbReference type="NCBI Taxonomy" id="983967"/>
    <lineage>
        <taxon>Eukaryota</taxon>
        <taxon>Fungi</taxon>
        <taxon>Dikarya</taxon>
        <taxon>Ascomycota</taxon>
        <taxon>Saccharomycotina</taxon>
        <taxon>Pichiomycetes</taxon>
        <taxon>Pichiales</taxon>
        <taxon>Pichiaceae</taxon>
        <taxon>Ogataea</taxon>
        <taxon>Ogataea/Candida clade</taxon>
    </lineage>
</organism>
<evidence type="ECO:0008006" key="11">
    <source>
        <dbReference type="Google" id="ProtNLM"/>
    </source>
</evidence>
<dbReference type="InterPro" id="IPR007272">
    <property type="entry name" value="Sulf_transp_TsuA/YedE"/>
</dbReference>
<dbReference type="AlphaFoldDB" id="A0A1E4T473"/>
<keyword evidence="5 8" id="KW-0812">Transmembrane</keyword>
<evidence type="ECO:0000256" key="6">
    <source>
        <dbReference type="ARBA" id="ARBA00022989"/>
    </source>
</evidence>
<feature type="transmembrane region" description="Helical" evidence="8">
    <location>
        <begin position="125"/>
        <end position="145"/>
    </location>
</feature>
<dbReference type="OrthoDB" id="10254418at2759"/>
<feature type="transmembrane region" description="Helical" evidence="8">
    <location>
        <begin position="253"/>
        <end position="273"/>
    </location>
</feature>
<accession>A0A1E4T473</accession>
<feature type="transmembrane region" description="Helical" evidence="8">
    <location>
        <begin position="213"/>
        <end position="233"/>
    </location>
</feature>
<evidence type="ECO:0000256" key="7">
    <source>
        <dbReference type="ARBA" id="ARBA00023136"/>
    </source>
</evidence>
<evidence type="ECO:0000256" key="1">
    <source>
        <dbReference type="ARBA" id="ARBA00004429"/>
    </source>
</evidence>
<dbReference type="EMBL" id="KV453850">
    <property type="protein sequence ID" value="ODV86535.1"/>
    <property type="molecule type" value="Genomic_DNA"/>
</dbReference>
<evidence type="ECO:0000313" key="10">
    <source>
        <dbReference type="Proteomes" id="UP000094801"/>
    </source>
</evidence>
<feature type="transmembrane region" description="Helical" evidence="8">
    <location>
        <begin position="305"/>
        <end position="332"/>
    </location>
</feature>
<sequence>MFTPIESAIGAILIQYSTYCYMKTEGKVIGFSGTIYNSIINRSPSSISIILGVLLSTEFIAHYTPVFIATYGSTMFNSFNTGYSLFTIGTPSNLTLSGLLVGLGTSAGCGCTSGHMLSGLSRLRWRSLVATCIFSAFAIAVSTILDNGATCYHLGLSSPCYHYDHNFTVFNKNKEVLISILVLGFASSYIILPYVTKKVKKFGNSRLIKLTRFIVGLHSGFLFGLGLSISGMTSPSKVLGFLSVLNSSKFDPSLLMIPIFTILPNVIIWYFTIPRTHTELLTKTKLPTLSKKYDLNFSSKTPLGFLLGNALFGLGWGLGGICPGPGIIGIVYNGRNGALWLTSFMLGYFIVKYSTSKF</sequence>
<comment type="subcellular location">
    <subcellularLocation>
        <location evidence="1">Cell inner membrane</location>
        <topology evidence="1">Multi-pass membrane protein</topology>
    </subcellularLocation>
</comment>
<reference evidence="10" key="1">
    <citation type="submission" date="2016-04" db="EMBL/GenBank/DDBJ databases">
        <title>Comparative genomics of biotechnologically important yeasts.</title>
        <authorList>
            <consortium name="DOE Joint Genome Institute"/>
            <person name="Riley R."/>
            <person name="Haridas S."/>
            <person name="Wolfe K.H."/>
            <person name="Lopes M.R."/>
            <person name="Hittinger C.T."/>
            <person name="Goker M."/>
            <person name="Salamov A."/>
            <person name="Wisecaver J."/>
            <person name="Long T.M."/>
            <person name="Aerts A.L."/>
            <person name="Barry K."/>
            <person name="Choi C."/>
            <person name="Clum A."/>
            <person name="Coughlan A.Y."/>
            <person name="Deshpande S."/>
            <person name="Douglass A.P."/>
            <person name="Hanson S.J."/>
            <person name="Klenk H.-P."/>
            <person name="Labutti K."/>
            <person name="Lapidus A."/>
            <person name="Lindquist E."/>
            <person name="Lipzen A."/>
            <person name="Meier-Kolthoff J.P."/>
            <person name="Ohm R.A."/>
            <person name="Otillar R.P."/>
            <person name="Pangilinan J."/>
            <person name="Peng Y."/>
            <person name="Rokas A."/>
            <person name="Rosa C.A."/>
            <person name="Scheuner C."/>
            <person name="Sibirny A.A."/>
            <person name="Slot J.C."/>
            <person name="Stielow J.B."/>
            <person name="Sun H."/>
            <person name="Kurtzman C.P."/>
            <person name="Blackwell M."/>
            <person name="Grigoriev I.V."/>
            <person name="Jeffries T.W."/>
        </authorList>
    </citation>
    <scope>NUCLEOTIDE SEQUENCE [LARGE SCALE GENOMIC DNA]</scope>
    <source>
        <strain evidence="10">NRRL YB-2248</strain>
    </source>
</reference>
<keyword evidence="3" id="KW-1003">Cell membrane</keyword>
<feature type="transmembrane region" description="Helical" evidence="8">
    <location>
        <begin position="49"/>
        <end position="74"/>
    </location>
</feature>
<evidence type="ECO:0000313" key="9">
    <source>
        <dbReference type="EMBL" id="ODV86535.1"/>
    </source>
</evidence>
<name>A0A1E4T473_9ASCO</name>
<gene>
    <name evidence="9" type="ORF">CANARDRAFT_27726</name>
</gene>
<dbReference type="GO" id="GO:0005886">
    <property type="term" value="C:plasma membrane"/>
    <property type="evidence" value="ECO:0007669"/>
    <property type="project" value="UniProtKB-SubCell"/>
</dbReference>
<feature type="transmembrane region" description="Helical" evidence="8">
    <location>
        <begin position="338"/>
        <end position="355"/>
    </location>
</feature>
<dbReference type="InterPro" id="IPR046513">
    <property type="entry name" value="DUF6691"/>
</dbReference>
<keyword evidence="10" id="KW-1185">Reference proteome</keyword>
<protein>
    <recommendedName>
        <fullName evidence="11">Sulphur transport domain-containing protein</fullName>
    </recommendedName>
</protein>
<proteinExistence type="predicted"/>
<keyword evidence="6 8" id="KW-1133">Transmembrane helix</keyword>
<dbReference type="PANTHER" id="PTHR30574">
    <property type="entry name" value="INNER MEMBRANE PROTEIN YEDE"/>
    <property type="match status" value="1"/>
</dbReference>
<evidence type="ECO:0000256" key="8">
    <source>
        <dbReference type="SAM" id="Phobius"/>
    </source>
</evidence>
<evidence type="ECO:0000256" key="2">
    <source>
        <dbReference type="ARBA" id="ARBA00022448"/>
    </source>
</evidence>
<keyword evidence="2" id="KW-0813">Transport</keyword>
<evidence type="ECO:0000256" key="5">
    <source>
        <dbReference type="ARBA" id="ARBA00022692"/>
    </source>
</evidence>
<dbReference type="Proteomes" id="UP000094801">
    <property type="component" value="Unassembled WGS sequence"/>
</dbReference>
<keyword evidence="7 8" id="KW-0472">Membrane</keyword>
<evidence type="ECO:0000256" key="4">
    <source>
        <dbReference type="ARBA" id="ARBA00022519"/>
    </source>
</evidence>
<dbReference type="PANTHER" id="PTHR30574:SF1">
    <property type="entry name" value="SULPHUR TRANSPORT DOMAIN-CONTAINING PROTEIN"/>
    <property type="match status" value="1"/>
</dbReference>
<keyword evidence="4" id="KW-0997">Cell inner membrane</keyword>
<dbReference type="Pfam" id="PF20398">
    <property type="entry name" value="DUF6691"/>
    <property type="match status" value="1"/>
</dbReference>